<gene>
    <name evidence="2" type="ORF">IFM89_037834</name>
</gene>
<name>A0A835HUY9_9MAGN</name>
<feature type="transmembrane region" description="Helical" evidence="1">
    <location>
        <begin position="41"/>
        <end position="65"/>
    </location>
</feature>
<dbReference type="Gene3D" id="3.90.550.50">
    <property type="match status" value="1"/>
</dbReference>
<keyword evidence="1" id="KW-1133">Transmembrane helix</keyword>
<sequence length="328" mass="37341">MFVGLFSVTMTLFLILTILSTYLTSMILLRWFTLEVPLRAILLTPILVILWLSVGGGIAISYPLAQAISKIQDECLERYPKLYGSDDRLHACIAELGVPLTREHGFHQWDIRGNAHGLLSTHPIAPFVSIHHIEAVDPFYPGLNSLESLKLFTKAMKTDPKSFLQRSICYDHVRRVTFSVSLGYVVQVYPYIVLPRELERAEQTYSAWNKISHPNEFDFDTRLTHRSVCKKPVIFYLKDAWKEGNATAGSYSRAKGSTDLKRRVLCFPRSPPLTHVQNIRVVGYPLSKYWHVVPRRLCCKVNQANDGILTLTVRQCERGAFNTIFASV</sequence>
<evidence type="ECO:0000313" key="2">
    <source>
        <dbReference type="EMBL" id="KAF9603748.1"/>
    </source>
</evidence>
<dbReference type="InterPro" id="IPR006740">
    <property type="entry name" value="DUF604"/>
</dbReference>
<dbReference type="AlphaFoldDB" id="A0A835HUY9"/>
<organism evidence="2 3">
    <name type="scientific">Coptis chinensis</name>
    <dbReference type="NCBI Taxonomy" id="261450"/>
    <lineage>
        <taxon>Eukaryota</taxon>
        <taxon>Viridiplantae</taxon>
        <taxon>Streptophyta</taxon>
        <taxon>Embryophyta</taxon>
        <taxon>Tracheophyta</taxon>
        <taxon>Spermatophyta</taxon>
        <taxon>Magnoliopsida</taxon>
        <taxon>Ranunculales</taxon>
        <taxon>Ranunculaceae</taxon>
        <taxon>Coptidoideae</taxon>
        <taxon>Coptis</taxon>
    </lineage>
</organism>
<dbReference type="Proteomes" id="UP000631114">
    <property type="component" value="Unassembled WGS sequence"/>
</dbReference>
<protein>
    <submittedName>
        <fullName evidence="2">Uncharacterized protein</fullName>
    </submittedName>
</protein>
<keyword evidence="3" id="KW-1185">Reference proteome</keyword>
<feature type="transmembrane region" description="Helical" evidence="1">
    <location>
        <begin position="6"/>
        <end position="29"/>
    </location>
</feature>
<keyword evidence="1" id="KW-0472">Membrane</keyword>
<keyword evidence="1" id="KW-0812">Transmembrane</keyword>
<evidence type="ECO:0000256" key="1">
    <source>
        <dbReference type="SAM" id="Phobius"/>
    </source>
</evidence>
<comment type="caution">
    <text evidence="2">The sequence shown here is derived from an EMBL/GenBank/DDBJ whole genome shotgun (WGS) entry which is preliminary data.</text>
</comment>
<dbReference type="EMBL" id="JADFTS010000006">
    <property type="protein sequence ID" value="KAF9603748.1"/>
    <property type="molecule type" value="Genomic_DNA"/>
</dbReference>
<dbReference type="Pfam" id="PF04646">
    <property type="entry name" value="DUF604"/>
    <property type="match status" value="1"/>
</dbReference>
<accession>A0A835HUY9</accession>
<evidence type="ECO:0000313" key="3">
    <source>
        <dbReference type="Proteomes" id="UP000631114"/>
    </source>
</evidence>
<dbReference type="PANTHER" id="PTHR10811">
    <property type="entry name" value="FRINGE-RELATED"/>
    <property type="match status" value="1"/>
</dbReference>
<reference evidence="2 3" key="1">
    <citation type="submission" date="2020-10" db="EMBL/GenBank/DDBJ databases">
        <title>The Coptis chinensis genome and diversification of protoberbering-type alkaloids.</title>
        <authorList>
            <person name="Wang B."/>
            <person name="Shu S."/>
            <person name="Song C."/>
            <person name="Liu Y."/>
        </authorList>
    </citation>
    <scope>NUCLEOTIDE SEQUENCE [LARGE SCALE GENOMIC DNA]</scope>
    <source>
        <strain evidence="2">HL-2020</strain>
        <tissue evidence="2">Leaf</tissue>
    </source>
</reference>
<proteinExistence type="predicted"/>
<dbReference type="OrthoDB" id="421979at2759"/>